<reference evidence="2" key="1">
    <citation type="submission" date="2019-08" db="EMBL/GenBank/DDBJ databases">
        <title>Complete Genome Sequence of the Polysaccharide-Degrading Rumen Bacterium Pseudobutyrivibrio xylanivorans MA3014.</title>
        <authorList>
            <person name="Palevich N."/>
            <person name="Maclean P.H."/>
            <person name="Kelly W.J."/>
            <person name="Leahy S.C."/>
            <person name="Rakonjac J."/>
            <person name="Attwood G.T."/>
        </authorList>
    </citation>
    <scope>NUCLEOTIDE SEQUENCE [LARGE SCALE GENOMIC DNA]</scope>
    <source>
        <strain evidence="2">MA3014</strain>
    </source>
</reference>
<evidence type="ECO:0000313" key="2">
    <source>
        <dbReference type="Proteomes" id="UP000327030"/>
    </source>
</evidence>
<sequence length="63" mass="6952">MCLLQGVSITPEMAGTCRFCSLYLNTCMPIVDNGFVFGECDKDYCIECPCYGECEDMKGGCNE</sequence>
<protein>
    <submittedName>
        <fullName evidence="1">Uncharacterized protein</fullName>
    </submittedName>
</protein>
<gene>
    <name evidence="1" type="ORF">FXF36_05430</name>
</gene>
<dbReference type="RefSeq" id="WP_151622826.1">
    <property type="nucleotide sequence ID" value="NZ_CP043028.1"/>
</dbReference>
<proteinExistence type="predicted"/>
<dbReference type="OrthoDB" id="9775658at2"/>
<dbReference type="EMBL" id="CP043028">
    <property type="protein sequence ID" value="QFJ54333.1"/>
    <property type="molecule type" value="Genomic_DNA"/>
</dbReference>
<dbReference type="KEGG" id="pxv:FXF36_05430"/>
<organism evidence="1 2">
    <name type="scientific">Pseudobutyrivibrio xylanivorans</name>
    <dbReference type="NCBI Taxonomy" id="185007"/>
    <lineage>
        <taxon>Bacteria</taxon>
        <taxon>Bacillati</taxon>
        <taxon>Bacillota</taxon>
        <taxon>Clostridia</taxon>
        <taxon>Lachnospirales</taxon>
        <taxon>Lachnospiraceae</taxon>
        <taxon>Pseudobutyrivibrio</taxon>
    </lineage>
</organism>
<name>A0A5P6VNT1_PSEXY</name>
<accession>A0A5P6VNT1</accession>
<dbReference type="Proteomes" id="UP000327030">
    <property type="component" value="Chromosome 1"/>
</dbReference>
<dbReference type="AlphaFoldDB" id="A0A5P6VNT1"/>
<evidence type="ECO:0000313" key="1">
    <source>
        <dbReference type="EMBL" id="QFJ54333.1"/>
    </source>
</evidence>